<dbReference type="EMBL" id="JAGIXG020000061">
    <property type="protein sequence ID" value="KAI6778709.1"/>
    <property type="molecule type" value="Genomic_DNA"/>
</dbReference>
<dbReference type="GeneID" id="75827262"/>
<evidence type="ECO:0000313" key="2">
    <source>
        <dbReference type="Proteomes" id="UP001055219"/>
    </source>
</evidence>
<organism evidence="1 2">
    <name type="scientific">Emericellopsis cladophorae</name>
    <dbReference type="NCBI Taxonomy" id="2686198"/>
    <lineage>
        <taxon>Eukaryota</taxon>
        <taxon>Fungi</taxon>
        <taxon>Dikarya</taxon>
        <taxon>Ascomycota</taxon>
        <taxon>Pezizomycotina</taxon>
        <taxon>Sordariomycetes</taxon>
        <taxon>Hypocreomycetidae</taxon>
        <taxon>Hypocreales</taxon>
        <taxon>Bionectriaceae</taxon>
        <taxon>Emericellopsis</taxon>
    </lineage>
</organism>
<reference evidence="1" key="2">
    <citation type="submission" date="2022-07" db="EMBL/GenBank/DDBJ databases">
        <authorList>
            <person name="Goncalves M.F.M."/>
            <person name="Hilario S."/>
            <person name="Van De Peer Y."/>
            <person name="Esteves A.C."/>
            <person name="Alves A."/>
        </authorList>
    </citation>
    <scope>NUCLEOTIDE SEQUENCE</scope>
    <source>
        <strain evidence="1">MUM 19.33</strain>
    </source>
</reference>
<protein>
    <submittedName>
        <fullName evidence="1">Uncharacterized protein</fullName>
    </submittedName>
</protein>
<accession>A0A9P9XWN0</accession>
<comment type="caution">
    <text evidence="1">The sequence shown here is derived from an EMBL/GenBank/DDBJ whole genome shotgun (WGS) entry which is preliminary data.</text>
</comment>
<proteinExistence type="predicted"/>
<gene>
    <name evidence="1" type="ORF">J7T54_000743</name>
</gene>
<dbReference type="AlphaFoldDB" id="A0A9P9XWN0"/>
<evidence type="ECO:0000313" key="1">
    <source>
        <dbReference type="EMBL" id="KAI6778709.1"/>
    </source>
</evidence>
<dbReference type="Proteomes" id="UP001055219">
    <property type="component" value="Unassembled WGS sequence"/>
</dbReference>
<name>A0A9P9XWN0_9HYPO</name>
<reference evidence="1" key="1">
    <citation type="journal article" date="2021" name="J Fungi (Basel)">
        <title>Genomic and Metabolomic Analyses of the Marine Fungus Emericellopsis cladophorae: Insights into Saltwater Adaptability Mechanisms and Its Biosynthetic Potential.</title>
        <authorList>
            <person name="Goncalves M.F.M."/>
            <person name="Hilario S."/>
            <person name="Van de Peer Y."/>
            <person name="Esteves A.C."/>
            <person name="Alves A."/>
        </authorList>
    </citation>
    <scope>NUCLEOTIDE SEQUENCE</scope>
    <source>
        <strain evidence="1">MUM 19.33</strain>
    </source>
</reference>
<dbReference type="RefSeq" id="XP_051359565.1">
    <property type="nucleotide sequence ID" value="XM_051509399.1"/>
</dbReference>
<sequence length="166" mass="18570">MCGYLGHLVKCCGTKDEQCHTFVFSTVFRDWCKNPEGHDMYLCARNHHYVTYMPEALESTAPLGGICPRCHARRLATDKASLNGFTKAKMKNSNIVNANRHILDTMKYCGKEGWATPEMLELPPVKTDNWVFLQAGDAVEAPKTPGMGQIAEEQEGDEAWVEISLC</sequence>
<keyword evidence="2" id="KW-1185">Reference proteome</keyword>